<protein>
    <submittedName>
        <fullName evidence="1">Uncharacterized protein</fullName>
    </submittedName>
</protein>
<dbReference type="Proteomes" id="UP000649573">
    <property type="component" value="Unassembled WGS sequence"/>
</dbReference>
<sequence>MGEERARKIMHAMFDGNYRPRPHVVRRIEALMGSEEAQYVDIKHTPHDKSMSGQCVILTATRVIHATWSTPNDNPGNTGTALVTTWARRSLIKMEIKAGGTNADEDWSYAEDTEWPRGGILTLEYEGRQRAIELPLGQDGRTRQQFHDLVPELLTDLVA</sequence>
<accession>A0ABQ2VC75</accession>
<proteinExistence type="predicted"/>
<organism evidence="1 2">
    <name type="scientific">Lentzea flava</name>
    <dbReference type="NCBI Taxonomy" id="103732"/>
    <lineage>
        <taxon>Bacteria</taxon>
        <taxon>Bacillati</taxon>
        <taxon>Actinomycetota</taxon>
        <taxon>Actinomycetes</taxon>
        <taxon>Pseudonocardiales</taxon>
        <taxon>Pseudonocardiaceae</taxon>
        <taxon>Lentzea</taxon>
    </lineage>
</organism>
<dbReference type="RefSeq" id="WP_189258694.1">
    <property type="nucleotide sequence ID" value="NZ_BMRE01000054.1"/>
</dbReference>
<keyword evidence="2" id="KW-1185">Reference proteome</keyword>
<comment type="caution">
    <text evidence="1">The sequence shown here is derived from an EMBL/GenBank/DDBJ whole genome shotgun (WGS) entry which is preliminary data.</text>
</comment>
<reference evidence="2" key="1">
    <citation type="journal article" date="2019" name="Int. J. Syst. Evol. Microbiol.">
        <title>The Global Catalogue of Microorganisms (GCM) 10K type strain sequencing project: providing services to taxonomists for standard genome sequencing and annotation.</title>
        <authorList>
            <consortium name="The Broad Institute Genomics Platform"/>
            <consortium name="The Broad Institute Genome Sequencing Center for Infectious Disease"/>
            <person name="Wu L."/>
            <person name="Ma J."/>
        </authorList>
    </citation>
    <scope>NUCLEOTIDE SEQUENCE [LARGE SCALE GENOMIC DNA]</scope>
    <source>
        <strain evidence="2">JCM 3296</strain>
    </source>
</reference>
<name>A0ABQ2VC75_9PSEU</name>
<evidence type="ECO:0000313" key="1">
    <source>
        <dbReference type="EMBL" id="GGU73942.1"/>
    </source>
</evidence>
<gene>
    <name evidence="1" type="ORF">GCM10010178_76740</name>
</gene>
<dbReference type="EMBL" id="BMRE01000054">
    <property type="protein sequence ID" value="GGU73942.1"/>
    <property type="molecule type" value="Genomic_DNA"/>
</dbReference>
<evidence type="ECO:0000313" key="2">
    <source>
        <dbReference type="Proteomes" id="UP000649573"/>
    </source>
</evidence>